<dbReference type="InterPro" id="IPR011006">
    <property type="entry name" value="CheY-like_superfamily"/>
</dbReference>
<dbReference type="Pfam" id="PF00072">
    <property type="entry name" value="Response_reg"/>
    <property type="match status" value="1"/>
</dbReference>
<dbReference type="OrthoDB" id="5292887at2"/>
<feature type="domain" description="Response regulatory" evidence="3">
    <location>
        <begin position="5"/>
        <end position="118"/>
    </location>
</feature>
<evidence type="ECO:0000256" key="1">
    <source>
        <dbReference type="ARBA" id="ARBA00022553"/>
    </source>
</evidence>
<proteinExistence type="predicted"/>
<gene>
    <name evidence="4" type="ORF">TH606_01455</name>
</gene>
<dbReference type="STRING" id="1795632.TH606_01455"/>
<evidence type="ECO:0000256" key="2">
    <source>
        <dbReference type="PROSITE-ProRule" id="PRU00169"/>
    </source>
</evidence>
<dbReference type="AlphaFoldDB" id="A0A177E991"/>
<evidence type="ECO:0000313" key="5">
    <source>
        <dbReference type="Proteomes" id="UP000076964"/>
    </source>
</evidence>
<dbReference type="CDD" id="cd00156">
    <property type="entry name" value="REC"/>
    <property type="match status" value="1"/>
</dbReference>
<keyword evidence="5" id="KW-1185">Reference proteome</keyword>
<keyword evidence="1 2" id="KW-0597">Phosphoprotein</keyword>
<comment type="caution">
    <text evidence="4">The sequence shown here is derived from an EMBL/GenBank/DDBJ whole genome shotgun (WGS) entry which is preliminary data.</text>
</comment>
<dbReference type="PANTHER" id="PTHR44591">
    <property type="entry name" value="STRESS RESPONSE REGULATOR PROTEIN 1"/>
    <property type="match status" value="1"/>
</dbReference>
<dbReference type="SUPFAM" id="SSF52172">
    <property type="entry name" value="CheY-like"/>
    <property type="match status" value="1"/>
</dbReference>
<dbReference type="EMBL" id="LSFI01000004">
    <property type="protein sequence ID" value="OAG28523.1"/>
    <property type="molecule type" value="Genomic_DNA"/>
</dbReference>
<organism evidence="4 5">
    <name type="scientific">Thermodesulfatator autotrophicus</name>
    <dbReference type="NCBI Taxonomy" id="1795632"/>
    <lineage>
        <taxon>Bacteria</taxon>
        <taxon>Pseudomonadati</taxon>
        <taxon>Thermodesulfobacteriota</taxon>
        <taxon>Thermodesulfobacteria</taxon>
        <taxon>Thermodesulfobacteriales</taxon>
        <taxon>Thermodesulfatatoraceae</taxon>
        <taxon>Thermodesulfatator</taxon>
    </lineage>
</organism>
<sequence length="119" mass="13874">MSKKEILIIEDEKLIAEMLEEFFSIMAPNFKLTFARTLKEAREILSQKKFDFHVVDCQLPDGTACDLFEENLIKGPTLITTGYVDKETLAKSLKRNDFEILHKPYLPQDLLRKIKEILK</sequence>
<dbReference type="RefSeq" id="WP_068540887.1">
    <property type="nucleotide sequence ID" value="NZ_LSFI01000004.1"/>
</dbReference>
<dbReference type="InterPro" id="IPR050595">
    <property type="entry name" value="Bact_response_regulator"/>
</dbReference>
<dbReference type="PANTHER" id="PTHR44591:SF3">
    <property type="entry name" value="RESPONSE REGULATORY DOMAIN-CONTAINING PROTEIN"/>
    <property type="match status" value="1"/>
</dbReference>
<protein>
    <recommendedName>
        <fullName evidence="3">Response regulatory domain-containing protein</fullName>
    </recommendedName>
</protein>
<dbReference type="GO" id="GO:0000160">
    <property type="term" value="P:phosphorelay signal transduction system"/>
    <property type="evidence" value="ECO:0007669"/>
    <property type="project" value="InterPro"/>
</dbReference>
<dbReference type="SMART" id="SM00448">
    <property type="entry name" value="REC"/>
    <property type="match status" value="1"/>
</dbReference>
<accession>A0A177E991</accession>
<name>A0A177E991_9BACT</name>
<dbReference type="InterPro" id="IPR001789">
    <property type="entry name" value="Sig_transdc_resp-reg_receiver"/>
</dbReference>
<evidence type="ECO:0000313" key="4">
    <source>
        <dbReference type="EMBL" id="OAG28523.1"/>
    </source>
</evidence>
<dbReference type="Proteomes" id="UP000076964">
    <property type="component" value="Unassembled WGS sequence"/>
</dbReference>
<reference evidence="4 5" key="1">
    <citation type="submission" date="2016-02" db="EMBL/GenBank/DDBJ databases">
        <title>Draft genome sequence of Thermodesulfatator sp. S606.</title>
        <authorList>
            <person name="Lai Q."/>
            <person name="Cao J."/>
            <person name="Dupont S."/>
            <person name="Shao Z."/>
            <person name="Jebbar M."/>
            <person name="Alain K."/>
        </authorList>
    </citation>
    <scope>NUCLEOTIDE SEQUENCE [LARGE SCALE GENOMIC DNA]</scope>
    <source>
        <strain evidence="4 5">S606</strain>
    </source>
</reference>
<dbReference type="PROSITE" id="PS50110">
    <property type="entry name" value="RESPONSE_REGULATORY"/>
    <property type="match status" value="1"/>
</dbReference>
<feature type="modified residue" description="4-aspartylphosphate" evidence="2">
    <location>
        <position position="56"/>
    </location>
</feature>
<dbReference type="Gene3D" id="3.40.50.2300">
    <property type="match status" value="1"/>
</dbReference>
<evidence type="ECO:0000259" key="3">
    <source>
        <dbReference type="PROSITE" id="PS50110"/>
    </source>
</evidence>